<dbReference type="OrthoDB" id="2133758at2759"/>
<dbReference type="EC" id="3.3.2.2" evidence="6"/>
<reference evidence="10" key="3">
    <citation type="submission" date="2025-09" db="UniProtKB">
        <authorList>
            <consortium name="Ensembl"/>
        </authorList>
    </citation>
    <scope>IDENTIFICATION</scope>
</reference>
<feature type="transmembrane region" description="Helical" evidence="9">
    <location>
        <begin position="43"/>
        <end position="65"/>
    </location>
</feature>
<name>A0A667XZ33_9TELE</name>
<keyword evidence="3 9" id="KW-0812">Transmembrane</keyword>
<comment type="subcellular location">
    <subcellularLocation>
        <location evidence="1">Membrane</location>
        <topology evidence="1">Multi-pass membrane protein</topology>
    </subcellularLocation>
</comment>
<dbReference type="PANTHER" id="PTHR31885:SF11">
    <property type="entry name" value="TRANSMEMBRANE PROTEIN 86B"/>
    <property type="match status" value="1"/>
</dbReference>
<dbReference type="GeneTree" id="ENSGT00390000007101"/>
<reference evidence="10" key="2">
    <citation type="submission" date="2025-08" db="UniProtKB">
        <authorList>
            <consortium name="Ensembl"/>
        </authorList>
    </citation>
    <scope>IDENTIFICATION</scope>
</reference>
<dbReference type="GO" id="GO:0047408">
    <property type="term" value="F:alkenylglycerophosphocholine hydrolase activity"/>
    <property type="evidence" value="ECO:0007669"/>
    <property type="project" value="UniProtKB-EC"/>
</dbReference>
<evidence type="ECO:0000313" key="11">
    <source>
        <dbReference type="Proteomes" id="UP000472263"/>
    </source>
</evidence>
<dbReference type="AlphaFoldDB" id="A0A667XZ33"/>
<evidence type="ECO:0000256" key="1">
    <source>
        <dbReference type="ARBA" id="ARBA00004141"/>
    </source>
</evidence>
<comment type="catalytic activity">
    <reaction evidence="8">
        <text>a 1-O-(1Z-alkenyl)-sn-glycero-3-phosphocholine + H2O = a 2,3-saturated aldehyde + sn-glycerol 3-phosphocholine</text>
        <dbReference type="Rhea" id="RHEA:22544"/>
        <dbReference type="ChEBI" id="CHEBI:15377"/>
        <dbReference type="ChEBI" id="CHEBI:16870"/>
        <dbReference type="ChEBI" id="CHEBI:73359"/>
        <dbReference type="ChEBI" id="CHEBI:77287"/>
        <dbReference type="EC" id="3.3.2.2"/>
    </reaction>
</comment>
<comment type="catalytic activity">
    <reaction evidence="7">
        <text>a 1-O-(1Z-alkenyl)-sn-glycero-3-phosphoethanolamine + H2O = a 2,3-saturated aldehyde + sn-glycero-3-phosphoethanolamine</text>
        <dbReference type="Rhea" id="RHEA:16905"/>
        <dbReference type="ChEBI" id="CHEBI:15377"/>
        <dbReference type="ChEBI" id="CHEBI:73359"/>
        <dbReference type="ChEBI" id="CHEBI:77288"/>
        <dbReference type="ChEBI" id="CHEBI:143890"/>
        <dbReference type="EC" id="3.3.2.2"/>
    </reaction>
</comment>
<evidence type="ECO:0000313" key="10">
    <source>
        <dbReference type="Ensembl" id="ENSMMDP00005022950.1"/>
    </source>
</evidence>
<proteinExistence type="inferred from homology"/>
<feature type="transmembrane region" description="Helical" evidence="9">
    <location>
        <begin position="157"/>
        <end position="179"/>
    </location>
</feature>
<comment type="similarity">
    <text evidence="2">Belongs to the TMEM86 family.</text>
</comment>
<sequence>MDILETDAYDRRQKRNTSCALCLSLVPFFLATAAFFYTRTPDFAPSAVAAGVKAAPTLLLAFLVLSWKGGQSVLGVAGGLVSSAVGDICLVWSELFLHGMGAFAVAHLLYAFSFLSARYSPLSSSSCWIRFLYVLLFVMGGGSYVYLYPYIQKAPDAAVLTPAVGVYVALITLMVALAVRTRRAATLLGGLSFMVSDLTLALQIFKVMPSLEHGYTIVMITYYLAQLLIAVGDIKAVENEDDFAKWKRS</sequence>
<dbReference type="Proteomes" id="UP000472263">
    <property type="component" value="Chromosome 8"/>
</dbReference>
<evidence type="ECO:0000256" key="4">
    <source>
        <dbReference type="ARBA" id="ARBA00022989"/>
    </source>
</evidence>
<gene>
    <name evidence="10" type="primary">tmem86b</name>
</gene>
<dbReference type="PANTHER" id="PTHR31885">
    <property type="entry name" value="GH04784P"/>
    <property type="match status" value="1"/>
</dbReference>
<evidence type="ECO:0000256" key="8">
    <source>
        <dbReference type="ARBA" id="ARBA00049560"/>
    </source>
</evidence>
<organism evidence="10 11">
    <name type="scientific">Myripristis murdjan</name>
    <name type="common">pinecone soldierfish</name>
    <dbReference type="NCBI Taxonomy" id="586833"/>
    <lineage>
        <taxon>Eukaryota</taxon>
        <taxon>Metazoa</taxon>
        <taxon>Chordata</taxon>
        <taxon>Craniata</taxon>
        <taxon>Vertebrata</taxon>
        <taxon>Euteleostomi</taxon>
        <taxon>Actinopterygii</taxon>
        <taxon>Neopterygii</taxon>
        <taxon>Teleostei</taxon>
        <taxon>Neoteleostei</taxon>
        <taxon>Acanthomorphata</taxon>
        <taxon>Holocentriformes</taxon>
        <taxon>Holocentridae</taxon>
        <taxon>Myripristis</taxon>
    </lineage>
</organism>
<dbReference type="Pfam" id="PF07947">
    <property type="entry name" value="YhhN"/>
    <property type="match status" value="1"/>
</dbReference>
<dbReference type="Ensembl" id="ENSMMDT00005023454.1">
    <property type="protein sequence ID" value="ENSMMDP00005022950.1"/>
    <property type="gene ID" value="ENSMMDG00005011114.1"/>
</dbReference>
<keyword evidence="11" id="KW-1185">Reference proteome</keyword>
<dbReference type="InterPro" id="IPR012506">
    <property type="entry name" value="TMEM86B-like"/>
</dbReference>
<dbReference type="GO" id="GO:0016020">
    <property type="term" value="C:membrane"/>
    <property type="evidence" value="ECO:0007669"/>
    <property type="project" value="UniProtKB-SubCell"/>
</dbReference>
<feature type="transmembrane region" description="Helical" evidence="9">
    <location>
        <begin position="186"/>
        <end position="205"/>
    </location>
</feature>
<evidence type="ECO:0000256" key="3">
    <source>
        <dbReference type="ARBA" id="ARBA00022692"/>
    </source>
</evidence>
<reference evidence="10" key="1">
    <citation type="submission" date="2019-06" db="EMBL/GenBank/DDBJ databases">
        <authorList>
            <consortium name="Wellcome Sanger Institute Data Sharing"/>
        </authorList>
    </citation>
    <scope>NUCLEOTIDE SEQUENCE [LARGE SCALE GENOMIC DNA]</scope>
</reference>
<accession>A0A667XZ33</accession>
<feature type="transmembrane region" description="Helical" evidence="9">
    <location>
        <begin position="72"/>
        <end position="93"/>
    </location>
</feature>
<protein>
    <recommendedName>
        <fullName evidence="6">lysoplasmalogenase</fullName>
        <ecNumber evidence="6">3.3.2.2</ecNumber>
    </recommendedName>
</protein>
<feature type="transmembrane region" description="Helical" evidence="9">
    <location>
        <begin position="131"/>
        <end position="151"/>
    </location>
</feature>
<keyword evidence="4 9" id="KW-1133">Transmembrane helix</keyword>
<evidence type="ECO:0000256" key="9">
    <source>
        <dbReference type="SAM" id="Phobius"/>
    </source>
</evidence>
<feature type="transmembrane region" description="Helical" evidence="9">
    <location>
        <begin position="217"/>
        <end position="237"/>
    </location>
</feature>
<feature type="transmembrane region" description="Helical" evidence="9">
    <location>
        <begin position="20"/>
        <end position="37"/>
    </location>
</feature>
<evidence type="ECO:0000256" key="2">
    <source>
        <dbReference type="ARBA" id="ARBA00007375"/>
    </source>
</evidence>
<evidence type="ECO:0000256" key="5">
    <source>
        <dbReference type="ARBA" id="ARBA00023136"/>
    </source>
</evidence>
<dbReference type="InParanoid" id="A0A667XZ33"/>
<evidence type="ECO:0000256" key="7">
    <source>
        <dbReference type="ARBA" id="ARBA00049458"/>
    </source>
</evidence>
<keyword evidence="5 9" id="KW-0472">Membrane</keyword>
<evidence type="ECO:0000256" key="6">
    <source>
        <dbReference type="ARBA" id="ARBA00035673"/>
    </source>
</evidence>
<feature type="transmembrane region" description="Helical" evidence="9">
    <location>
        <begin position="99"/>
        <end position="119"/>
    </location>
</feature>